<name>A0AAV5TWK5_9BILA</name>
<organism evidence="1 2">
    <name type="scientific">Pristionchus entomophagus</name>
    <dbReference type="NCBI Taxonomy" id="358040"/>
    <lineage>
        <taxon>Eukaryota</taxon>
        <taxon>Metazoa</taxon>
        <taxon>Ecdysozoa</taxon>
        <taxon>Nematoda</taxon>
        <taxon>Chromadorea</taxon>
        <taxon>Rhabditida</taxon>
        <taxon>Rhabditina</taxon>
        <taxon>Diplogasteromorpha</taxon>
        <taxon>Diplogasteroidea</taxon>
        <taxon>Neodiplogasteridae</taxon>
        <taxon>Pristionchus</taxon>
    </lineage>
</organism>
<dbReference type="Proteomes" id="UP001432027">
    <property type="component" value="Unassembled WGS sequence"/>
</dbReference>
<accession>A0AAV5TWK5</accession>
<gene>
    <name evidence="1" type="ORF">PENTCL1PPCAC_21105</name>
</gene>
<evidence type="ECO:0000313" key="1">
    <source>
        <dbReference type="EMBL" id="GMS98930.1"/>
    </source>
</evidence>
<sequence length="80" mass="9527">MISTEKNEVTSGSLIWLFAIFNERSLEFGASDTEPKIYFILSTKNMRLYQATHLRYPRKYQETIASFVEDCRSSRRRRKL</sequence>
<dbReference type="EMBL" id="BTSX01000005">
    <property type="protein sequence ID" value="GMS98930.1"/>
    <property type="molecule type" value="Genomic_DNA"/>
</dbReference>
<reference evidence="1" key="1">
    <citation type="submission" date="2023-10" db="EMBL/GenBank/DDBJ databases">
        <title>Genome assembly of Pristionchus species.</title>
        <authorList>
            <person name="Yoshida K."/>
            <person name="Sommer R.J."/>
        </authorList>
    </citation>
    <scope>NUCLEOTIDE SEQUENCE</scope>
    <source>
        <strain evidence="1">RS0144</strain>
    </source>
</reference>
<proteinExistence type="predicted"/>
<evidence type="ECO:0000313" key="2">
    <source>
        <dbReference type="Proteomes" id="UP001432027"/>
    </source>
</evidence>
<feature type="non-terminal residue" evidence="1">
    <location>
        <position position="80"/>
    </location>
</feature>
<keyword evidence="2" id="KW-1185">Reference proteome</keyword>
<dbReference type="AlphaFoldDB" id="A0AAV5TWK5"/>
<comment type="caution">
    <text evidence="1">The sequence shown here is derived from an EMBL/GenBank/DDBJ whole genome shotgun (WGS) entry which is preliminary data.</text>
</comment>
<protein>
    <submittedName>
        <fullName evidence="1">Uncharacterized protein</fullName>
    </submittedName>
</protein>